<protein>
    <recommendedName>
        <fullName evidence="3">BrnT family toxin</fullName>
    </recommendedName>
</protein>
<comment type="caution">
    <text evidence="1">The sequence shown here is derived from an EMBL/GenBank/DDBJ whole genome shotgun (WGS) entry which is preliminary data.</text>
</comment>
<dbReference type="InterPro" id="IPR038573">
    <property type="entry name" value="BrnT_sf"/>
</dbReference>
<sequence>MRVFRMPSEFEWDKGNKGKNWLKHRVSDAECEEVFFDHTKKLAKDIFHCDQEERYILIGKTKIGRVLFVVFTMRKHKVRIISARNLNRKEQYLYEETT</sequence>
<evidence type="ECO:0000313" key="2">
    <source>
        <dbReference type="Proteomes" id="UP000176897"/>
    </source>
</evidence>
<dbReference type="EMBL" id="MGEJ01000013">
    <property type="protein sequence ID" value="OGL80873.1"/>
    <property type="molecule type" value="Genomic_DNA"/>
</dbReference>
<proteinExistence type="predicted"/>
<reference evidence="1 2" key="1">
    <citation type="journal article" date="2016" name="Nat. Commun.">
        <title>Thousands of microbial genomes shed light on interconnected biogeochemical processes in an aquifer system.</title>
        <authorList>
            <person name="Anantharaman K."/>
            <person name="Brown C.T."/>
            <person name="Hug L.A."/>
            <person name="Sharon I."/>
            <person name="Castelle C.J."/>
            <person name="Probst A.J."/>
            <person name="Thomas B.C."/>
            <person name="Singh A."/>
            <person name="Wilkins M.J."/>
            <person name="Karaoz U."/>
            <person name="Brodie E.L."/>
            <person name="Williams K.H."/>
            <person name="Hubbard S.S."/>
            <person name="Banfield J.F."/>
        </authorList>
    </citation>
    <scope>NUCLEOTIDE SEQUENCE [LARGE SCALE GENOMIC DNA]</scope>
</reference>
<gene>
    <name evidence="1" type="ORF">A3B21_03850</name>
</gene>
<dbReference type="Proteomes" id="UP000176897">
    <property type="component" value="Unassembled WGS sequence"/>
</dbReference>
<dbReference type="InterPro" id="IPR007460">
    <property type="entry name" value="BrnT_toxin"/>
</dbReference>
<dbReference type="Gene3D" id="3.10.450.530">
    <property type="entry name" value="Ribonuclease toxin, BrnT, of type II toxin-antitoxin system"/>
    <property type="match status" value="1"/>
</dbReference>
<name>A0A1F7URC1_9BACT</name>
<dbReference type="AlphaFoldDB" id="A0A1F7URC1"/>
<organism evidence="1 2">
    <name type="scientific">Candidatus Uhrbacteria bacterium RIFCSPLOWO2_01_FULL_47_24</name>
    <dbReference type="NCBI Taxonomy" id="1802401"/>
    <lineage>
        <taxon>Bacteria</taxon>
        <taxon>Candidatus Uhriibacteriota</taxon>
    </lineage>
</organism>
<dbReference type="Pfam" id="PF04365">
    <property type="entry name" value="BrnT_toxin"/>
    <property type="match status" value="1"/>
</dbReference>
<dbReference type="STRING" id="1802401.A3B21_03850"/>
<accession>A0A1F7URC1</accession>
<evidence type="ECO:0008006" key="3">
    <source>
        <dbReference type="Google" id="ProtNLM"/>
    </source>
</evidence>
<evidence type="ECO:0000313" key="1">
    <source>
        <dbReference type="EMBL" id="OGL80873.1"/>
    </source>
</evidence>